<gene>
    <name evidence="4" type="ORF">Z520_10613</name>
</gene>
<organism evidence="4 5">
    <name type="scientific">Fonsecaea multimorphosa CBS 102226</name>
    <dbReference type="NCBI Taxonomy" id="1442371"/>
    <lineage>
        <taxon>Eukaryota</taxon>
        <taxon>Fungi</taxon>
        <taxon>Dikarya</taxon>
        <taxon>Ascomycota</taxon>
        <taxon>Pezizomycotina</taxon>
        <taxon>Eurotiomycetes</taxon>
        <taxon>Chaetothyriomycetidae</taxon>
        <taxon>Chaetothyriales</taxon>
        <taxon>Herpotrichiellaceae</taxon>
        <taxon>Fonsecaea</taxon>
    </lineage>
</organism>
<evidence type="ECO:0000256" key="1">
    <source>
        <dbReference type="SAM" id="MobiDB-lite"/>
    </source>
</evidence>
<evidence type="ECO:0000256" key="2">
    <source>
        <dbReference type="SAM" id="SignalP"/>
    </source>
</evidence>
<feature type="region of interest" description="Disordered" evidence="1">
    <location>
        <begin position="487"/>
        <end position="518"/>
    </location>
</feature>
<dbReference type="Proteomes" id="UP000053411">
    <property type="component" value="Unassembled WGS sequence"/>
</dbReference>
<dbReference type="EMBL" id="KN848092">
    <property type="protein sequence ID" value="KIX93707.1"/>
    <property type="molecule type" value="Genomic_DNA"/>
</dbReference>
<evidence type="ECO:0000313" key="4">
    <source>
        <dbReference type="EMBL" id="KIX93707.1"/>
    </source>
</evidence>
<dbReference type="VEuPathDB" id="FungiDB:Z520_10613"/>
<dbReference type="STRING" id="1442371.A0A0D2JKA7"/>
<evidence type="ECO:0000259" key="3">
    <source>
        <dbReference type="Pfam" id="PF24476"/>
    </source>
</evidence>
<dbReference type="GeneID" id="27716359"/>
<dbReference type="RefSeq" id="XP_016627830.1">
    <property type="nucleotide sequence ID" value="XM_016781105.1"/>
</dbReference>
<feature type="compositionally biased region" description="Polar residues" evidence="1">
    <location>
        <begin position="497"/>
        <end position="514"/>
    </location>
</feature>
<accession>A0A0D2JKA7</accession>
<protein>
    <recommendedName>
        <fullName evidence="3">DUF7580 domain-containing protein</fullName>
    </recommendedName>
</protein>
<proteinExistence type="predicted"/>
<dbReference type="OrthoDB" id="4153693at2759"/>
<feature type="domain" description="DUF7580" evidence="3">
    <location>
        <begin position="213"/>
        <end position="548"/>
    </location>
</feature>
<dbReference type="AlphaFoldDB" id="A0A0D2JKA7"/>
<feature type="signal peptide" evidence="2">
    <location>
        <begin position="1"/>
        <end position="20"/>
    </location>
</feature>
<dbReference type="PANTHER" id="PTHR35186">
    <property type="entry name" value="ANK_REP_REGION DOMAIN-CONTAINING PROTEIN"/>
    <property type="match status" value="1"/>
</dbReference>
<keyword evidence="5" id="KW-1185">Reference proteome</keyword>
<dbReference type="PANTHER" id="PTHR35186:SF4">
    <property type="entry name" value="PRION-INHIBITION AND PROPAGATION HELO DOMAIN-CONTAINING PROTEIN"/>
    <property type="match status" value="1"/>
</dbReference>
<reference evidence="4 5" key="1">
    <citation type="submission" date="2015-01" db="EMBL/GenBank/DDBJ databases">
        <title>The Genome Sequence of Fonsecaea multimorphosa CBS 102226.</title>
        <authorList>
            <consortium name="The Broad Institute Genomics Platform"/>
            <person name="Cuomo C."/>
            <person name="de Hoog S."/>
            <person name="Gorbushina A."/>
            <person name="Stielow B."/>
            <person name="Teixiera M."/>
            <person name="Abouelleil A."/>
            <person name="Chapman S.B."/>
            <person name="Priest M."/>
            <person name="Young S.K."/>
            <person name="Wortman J."/>
            <person name="Nusbaum C."/>
            <person name="Birren B."/>
        </authorList>
    </citation>
    <scope>NUCLEOTIDE SEQUENCE [LARGE SCALE GENOMIC DNA]</scope>
    <source>
        <strain evidence="4 5">CBS 102226</strain>
    </source>
</reference>
<evidence type="ECO:0000313" key="5">
    <source>
        <dbReference type="Proteomes" id="UP000053411"/>
    </source>
</evidence>
<name>A0A0D2JKA7_9EURO</name>
<dbReference type="Pfam" id="PF24476">
    <property type="entry name" value="DUF7580"/>
    <property type="match status" value="1"/>
</dbReference>
<dbReference type="InterPro" id="IPR056002">
    <property type="entry name" value="DUF7580"/>
</dbReference>
<sequence>MSGVEAAGLVLGAIPLIISALEHYEDVAAPTVAFMHWKRYLRRLVQELYIIRASYDQAIQLLLAPISDLSNRTLMMEDPRSRLWREGDIANSLRDRLGAVYDPFILTIDEIEEILVDIVSSLNIPGSQQVVTSRTLWPVVSSNLPIASTPNLRMNFEFRQRIKFTMKKNRVKTSLERLEACTSRIDAWVARADKLQEETPQNRLKLKFSASLDTIQENASKIYRAISRNWCTDKPVHVARLLLEQRLVRSKKRKRPSQPASVNVVAQASCFGLSLHGDCCASSGWLNSEIRIDELPSSQTTIRVTISVPGTAADEPISLQSITNFCKIIREPIHPFVGFSLDDMGCLKSYSSKATVEHVQQSLSLEDLLPRFKDKLPYESVYGLAITLVASILQLSQTPWLESKWSKKCILFSRASDNLPLSVDLKYPYLANSFHCGELGPYLKFSSIAAESGNPAAGHQRPDDAPETNSNLLTLAIMLLEINSGQPVEQRRRDAQMATTQRRPDGQTANTQSNEHSDLQLADKWLKEEKSRGRISCAFSQAILTCLQDYLNPDASFADEAYCAAFKEKALVPLEEEMECLLYGPPR</sequence>
<keyword evidence="2" id="KW-0732">Signal</keyword>
<feature type="chain" id="PRO_5002256121" description="DUF7580 domain-containing protein" evidence="2">
    <location>
        <begin position="21"/>
        <end position="587"/>
    </location>
</feature>